<proteinExistence type="inferred from homology"/>
<dbReference type="Pfam" id="PF04198">
    <property type="entry name" value="Sugar-bind"/>
    <property type="match status" value="1"/>
</dbReference>
<name>A0A940P467_9ENTE</name>
<evidence type="ECO:0000313" key="7">
    <source>
        <dbReference type="Proteomes" id="UP000674938"/>
    </source>
</evidence>
<dbReference type="PANTHER" id="PTHR34294:SF1">
    <property type="entry name" value="TRANSCRIPTIONAL REGULATOR LSRR"/>
    <property type="match status" value="1"/>
</dbReference>
<evidence type="ECO:0000313" key="6">
    <source>
        <dbReference type="EMBL" id="MBP1039391.1"/>
    </source>
</evidence>
<reference evidence="6" key="1">
    <citation type="submission" date="2020-12" db="EMBL/GenBank/DDBJ databases">
        <title>Vagococcus allomyrinae sp. nov. and Enterococcus lavae sp. nov., isolated from the larvae of Allomyrina dichotoma.</title>
        <authorList>
            <person name="Lee S.D."/>
        </authorList>
    </citation>
    <scope>NUCLEOTIDE SEQUENCE</scope>
    <source>
        <strain evidence="6">BWB3-3</strain>
    </source>
</reference>
<dbReference type="RefSeq" id="WP_209524299.1">
    <property type="nucleotide sequence ID" value="NZ_JAEEGA010000001.1"/>
</dbReference>
<gene>
    <name evidence="6" type="ORF">I6N95_00085</name>
</gene>
<evidence type="ECO:0000256" key="1">
    <source>
        <dbReference type="ARBA" id="ARBA00010466"/>
    </source>
</evidence>
<dbReference type="PANTHER" id="PTHR34294">
    <property type="entry name" value="TRANSCRIPTIONAL REGULATOR-RELATED"/>
    <property type="match status" value="1"/>
</dbReference>
<feature type="domain" description="Sugar-binding" evidence="5">
    <location>
        <begin position="67"/>
        <end position="307"/>
    </location>
</feature>
<dbReference type="InterPro" id="IPR051054">
    <property type="entry name" value="SorC_transcr_regulators"/>
</dbReference>
<dbReference type="Gene3D" id="3.40.50.1360">
    <property type="match status" value="1"/>
</dbReference>
<dbReference type="AlphaFoldDB" id="A0A940P467"/>
<evidence type="ECO:0000256" key="2">
    <source>
        <dbReference type="ARBA" id="ARBA00023015"/>
    </source>
</evidence>
<comment type="similarity">
    <text evidence="1">Belongs to the SorC transcriptional regulatory family.</text>
</comment>
<comment type="caution">
    <text evidence="6">The sequence shown here is derived from an EMBL/GenBank/DDBJ whole genome shotgun (WGS) entry which is preliminary data.</text>
</comment>
<keyword evidence="3" id="KW-0238">DNA-binding</keyword>
<keyword evidence="2" id="KW-0805">Transcription regulation</keyword>
<sequence length="310" mass="34357">MDKMEMSSIYERSLLTKVVWMYYIEGMTQKSIADAIGVSRLKVIKMLEEARSENLIQFKIPVADREKIEIEQTLTKHYQLKDVFIVPTDDQDNINESIAQAAAMYINDMISDNAYINMGYGDTLGRVLNNLANISDKRLSIISMTGGVAPYLPNNKSHIFNAQLYLLPSPLLMSSAQTAKNILLEEPIKEIMEMTNLANISVVGIGGMDDEATIIKSDILGKKDFIKLEMKGAVGDVLMHFIDKDGQLVTSDIEEKLVGIGLEKVKSFDNVIGVAAGKNKISAIRAALKGGYINTLVTDEKTAKELIKEE</sequence>
<accession>A0A940P467</accession>
<evidence type="ECO:0000256" key="4">
    <source>
        <dbReference type="ARBA" id="ARBA00023163"/>
    </source>
</evidence>
<dbReference type="Gene3D" id="1.10.10.10">
    <property type="entry name" value="Winged helix-like DNA-binding domain superfamily/Winged helix DNA-binding domain"/>
    <property type="match status" value="1"/>
</dbReference>
<organism evidence="6 7">
    <name type="scientific">Vagococcus allomyrinae</name>
    <dbReference type="NCBI Taxonomy" id="2794353"/>
    <lineage>
        <taxon>Bacteria</taxon>
        <taxon>Bacillati</taxon>
        <taxon>Bacillota</taxon>
        <taxon>Bacilli</taxon>
        <taxon>Lactobacillales</taxon>
        <taxon>Enterococcaceae</taxon>
        <taxon>Vagococcus</taxon>
    </lineage>
</organism>
<evidence type="ECO:0000259" key="5">
    <source>
        <dbReference type="Pfam" id="PF04198"/>
    </source>
</evidence>
<keyword evidence="7" id="KW-1185">Reference proteome</keyword>
<protein>
    <submittedName>
        <fullName evidence="6">Sugar-binding transcriptional regulator</fullName>
    </submittedName>
</protein>
<dbReference type="InterPro" id="IPR007324">
    <property type="entry name" value="Sugar-bd_dom_put"/>
</dbReference>
<dbReference type="InterPro" id="IPR037171">
    <property type="entry name" value="NagB/RpiA_transferase-like"/>
</dbReference>
<dbReference type="Proteomes" id="UP000674938">
    <property type="component" value="Unassembled WGS sequence"/>
</dbReference>
<dbReference type="GO" id="GO:0003677">
    <property type="term" value="F:DNA binding"/>
    <property type="evidence" value="ECO:0007669"/>
    <property type="project" value="UniProtKB-KW"/>
</dbReference>
<dbReference type="InterPro" id="IPR036388">
    <property type="entry name" value="WH-like_DNA-bd_sf"/>
</dbReference>
<keyword evidence="4" id="KW-0804">Transcription</keyword>
<dbReference type="SUPFAM" id="SSF100950">
    <property type="entry name" value="NagB/RpiA/CoA transferase-like"/>
    <property type="match status" value="1"/>
</dbReference>
<dbReference type="GO" id="GO:0030246">
    <property type="term" value="F:carbohydrate binding"/>
    <property type="evidence" value="ECO:0007669"/>
    <property type="project" value="InterPro"/>
</dbReference>
<dbReference type="EMBL" id="JAEEGA010000001">
    <property type="protein sequence ID" value="MBP1039391.1"/>
    <property type="molecule type" value="Genomic_DNA"/>
</dbReference>
<evidence type="ECO:0000256" key="3">
    <source>
        <dbReference type="ARBA" id="ARBA00023125"/>
    </source>
</evidence>